<dbReference type="InterPro" id="IPR050553">
    <property type="entry name" value="Thioredoxin_ResA/DsbE_sf"/>
</dbReference>
<accession>A0A9J7A292</accession>
<proteinExistence type="predicted"/>
<dbReference type="PANTHER" id="PTHR42852">
    <property type="entry name" value="THIOL:DISULFIDE INTERCHANGE PROTEIN DSBE"/>
    <property type="match status" value="1"/>
</dbReference>
<evidence type="ECO:0000313" key="3">
    <source>
        <dbReference type="Proteomes" id="UP001056649"/>
    </source>
</evidence>
<name>A0A9J7A292_9GAMM</name>
<feature type="domain" description="Thioredoxin" evidence="1">
    <location>
        <begin position="1"/>
        <end position="122"/>
    </location>
</feature>
<evidence type="ECO:0000259" key="1">
    <source>
        <dbReference type="PROSITE" id="PS51352"/>
    </source>
</evidence>
<dbReference type="InterPro" id="IPR036249">
    <property type="entry name" value="Thioredoxin-like_sf"/>
</dbReference>
<dbReference type="InterPro" id="IPR000866">
    <property type="entry name" value="AhpC/TSA"/>
</dbReference>
<dbReference type="GO" id="GO:0016491">
    <property type="term" value="F:oxidoreductase activity"/>
    <property type="evidence" value="ECO:0007669"/>
    <property type="project" value="InterPro"/>
</dbReference>
<keyword evidence="3" id="KW-1185">Reference proteome</keyword>
<dbReference type="CDD" id="cd02966">
    <property type="entry name" value="TlpA_like_family"/>
    <property type="match status" value="1"/>
</dbReference>
<organism evidence="2 3">
    <name type="scientific">Candidatus Endoriftia persephonae</name>
    <dbReference type="NCBI Taxonomy" id="393765"/>
    <lineage>
        <taxon>Bacteria</taxon>
        <taxon>Pseudomonadati</taxon>
        <taxon>Pseudomonadota</taxon>
        <taxon>Gammaproteobacteria</taxon>
        <taxon>Chromatiales</taxon>
        <taxon>Sedimenticolaceae</taxon>
        <taxon>Candidatus Endoriftia</taxon>
    </lineage>
</organism>
<dbReference type="Gene3D" id="3.40.30.10">
    <property type="entry name" value="Glutaredoxin"/>
    <property type="match status" value="1"/>
</dbReference>
<dbReference type="KEGG" id="eps:L0Y14_01440"/>
<dbReference type="Pfam" id="PF00578">
    <property type="entry name" value="AhpC-TSA"/>
    <property type="match status" value="1"/>
</dbReference>
<gene>
    <name evidence="2" type="ORF">L0Y14_01440</name>
</gene>
<dbReference type="GO" id="GO:0016209">
    <property type="term" value="F:antioxidant activity"/>
    <property type="evidence" value="ECO:0007669"/>
    <property type="project" value="InterPro"/>
</dbReference>
<dbReference type="PROSITE" id="PS51352">
    <property type="entry name" value="THIOREDOXIN_2"/>
    <property type="match status" value="1"/>
</dbReference>
<dbReference type="Proteomes" id="UP001056649">
    <property type="component" value="Chromosome"/>
</dbReference>
<protein>
    <submittedName>
        <fullName evidence="2">TlpA family protein disulfide reductase</fullName>
    </submittedName>
</protein>
<dbReference type="PANTHER" id="PTHR42852:SF18">
    <property type="entry name" value="CHROMOSOME UNDETERMINED SCAFFOLD_47, WHOLE GENOME SHOTGUN SEQUENCE"/>
    <property type="match status" value="1"/>
</dbReference>
<dbReference type="EMBL" id="CP090569">
    <property type="protein sequence ID" value="USF89283.1"/>
    <property type="molecule type" value="Genomic_DNA"/>
</dbReference>
<dbReference type="AlphaFoldDB" id="A0A9J7A292"/>
<reference evidence="2" key="1">
    <citation type="journal article" date="2022" name="Mol. Ecol. Resour.">
        <title>The complete and closed genome of the facultative generalist Candidatus Endoriftia persephone from deep-sea hydrothermal vents.</title>
        <authorList>
            <person name="de Oliveira A.L."/>
            <person name="Srivastava A."/>
            <person name="Espada-Hinojosa S."/>
            <person name="Bright M."/>
        </authorList>
    </citation>
    <scope>NUCLEOTIDE SEQUENCE</scope>
    <source>
        <strain evidence="2">Tica-EPR-9o50.N</strain>
    </source>
</reference>
<sequence>MASSDWSGKVVVLHFWAAWNPICRREIPGLVRLQRELGERGLQMVGITLDLPQPARERAQELAINYPLLLGGRSEIALARGLGNRFQGLPFTALFDRAGRLVFSHYGELAEERLHEVIMPLL</sequence>
<dbReference type="InterPro" id="IPR013766">
    <property type="entry name" value="Thioredoxin_domain"/>
</dbReference>
<evidence type="ECO:0000313" key="2">
    <source>
        <dbReference type="EMBL" id="USF89283.1"/>
    </source>
</evidence>
<dbReference type="SUPFAM" id="SSF52833">
    <property type="entry name" value="Thioredoxin-like"/>
    <property type="match status" value="1"/>
</dbReference>